<keyword evidence="3" id="KW-1185">Reference proteome</keyword>
<proteinExistence type="predicted"/>
<dbReference type="Pfam" id="PF00646">
    <property type="entry name" value="F-box"/>
    <property type="match status" value="1"/>
</dbReference>
<protein>
    <recommendedName>
        <fullName evidence="1">F-box domain-containing protein</fullName>
    </recommendedName>
</protein>
<dbReference type="Gene3D" id="1.20.1280.50">
    <property type="match status" value="1"/>
</dbReference>
<dbReference type="NCBIfam" id="TIGR01640">
    <property type="entry name" value="F_box_assoc_1"/>
    <property type="match status" value="1"/>
</dbReference>
<feature type="domain" description="F-box" evidence="1">
    <location>
        <begin position="47"/>
        <end position="93"/>
    </location>
</feature>
<dbReference type="InterPro" id="IPR017451">
    <property type="entry name" value="F-box-assoc_interact_dom"/>
</dbReference>
<accession>A0AAV6XYH1</accession>
<dbReference type="SMART" id="SM00256">
    <property type="entry name" value="FBOX"/>
    <property type="match status" value="1"/>
</dbReference>
<dbReference type="Pfam" id="PF08268">
    <property type="entry name" value="FBA_3"/>
    <property type="match status" value="1"/>
</dbReference>
<sequence>MGNLVCYYLFGPIKESFTNSKSNSTNKAAELLGLKDYILIAQNRRDDPSMPIFPPEVIIEILTYMPLKSLTQLQLVCKEWLAIIHDHQFIEKYADRFPKVYHLHNVVNTTKSLENTSPHRVQISYLHGLDGLILNKNLNTQKIFIWNPATRGVLELPDPHHDDYYGFTFSYIPATKNYRIVSVYEDKESGRECCEVLTPGHSETWRRLTFPENVNLNWHKKDKRVTVISSGGTIHCILTDATFEEIVSLDIETERFVVNSVPKSLFEDWTRVCALNWDGKLAFADIIEENLEVMELEDYRKQRWCLKKRVIHLPFMTNIDGDKRSNLLPLFAKEGDIWFCLKGEKVFSYKTETGERTDIKLSQGFSIRNNFIPYKPSLVSFKGMKPDTKYDKFRPRWLD</sequence>
<evidence type="ECO:0000259" key="1">
    <source>
        <dbReference type="PROSITE" id="PS50181"/>
    </source>
</evidence>
<dbReference type="EMBL" id="WHWC01000003">
    <property type="protein sequence ID" value="KAG8385692.1"/>
    <property type="molecule type" value="Genomic_DNA"/>
</dbReference>
<dbReference type="InterPro" id="IPR013187">
    <property type="entry name" value="F-box-assoc_dom_typ3"/>
</dbReference>
<dbReference type="SUPFAM" id="SSF50965">
    <property type="entry name" value="Galactose oxidase, central domain"/>
    <property type="match status" value="1"/>
</dbReference>
<evidence type="ECO:0000313" key="2">
    <source>
        <dbReference type="EMBL" id="KAG8385692.1"/>
    </source>
</evidence>
<reference evidence="2" key="1">
    <citation type="submission" date="2019-10" db="EMBL/GenBank/DDBJ databases">
        <authorList>
            <person name="Zhang R."/>
            <person name="Pan Y."/>
            <person name="Wang J."/>
            <person name="Ma R."/>
            <person name="Yu S."/>
        </authorList>
    </citation>
    <scope>NUCLEOTIDE SEQUENCE</scope>
    <source>
        <strain evidence="2">LA-IB0</strain>
        <tissue evidence="2">Leaf</tissue>
    </source>
</reference>
<dbReference type="InterPro" id="IPR036047">
    <property type="entry name" value="F-box-like_dom_sf"/>
</dbReference>
<dbReference type="PANTHER" id="PTHR31672:SF13">
    <property type="entry name" value="F-BOX PROTEIN CPR30-LIKE"/>
    <property type="match status" value="1"/>
</dbReference>
<dbReference type="PROSITE" id="PS50181">
    <property type="entry name" value="FBOX"/>
    <property type="match status" value="1"/>
</dbReference>
<dbReference type="InterPro" id="IPR001810">
    <property type="entry name" value="F-box_dom"/>
</dbReference>
<comment type="caution">
    <text evidence="2">The sequence shown here is derived from an EMBL/GenBank/DDBJ whole genome shotgun (WGS) entry which is preliminary data.</text>
</comment>
<dbReference type="AlphaFoldDB" id="A0AAV6XYH1"/>
<dbReference type="InterPro" id="IPR011043">
    <property type="entry name" value="Gal_Oxase/kelch_b-propeller"/>
</dbReference>
<dbReference type="InterPro" id="IPR050796">
    <property type="entry name" value="SCF_F-box_component"/>
</dbReference>
<dbReference type="SUPFAM" id="SSF81383">
    <property type="entry name" value="F-box domain"/>
    <property type="match status" value="1"/>
</dbReference>
<gene>
    <name evidence="2" type="ORF">BUALT_Bualt03G0071500</name>
</gene>
<dbReference type="Proteomes" id="UP000826271">
    <property type="component" value="Unassembled WGS sequence"/>
</dbReference>
<name>A0AAV6XYH1_9LAMI</name>
<dbReference type="PANTHER" id="PTHR31672">
    <property type="entry name" value="BNACNNG10540D PROTEIN"/>
    <property type="match status" value="1"/>
</dbReference>
<evidence type="ECO:0000313" key="3">
    <source>
        <dbReference type="Proteomes" id="UP000826271"/>
    </source>
</evidence>
<organism evidence="2 3">
    <name type="scientific">Buddleja alternifolia</name>
    <dbReference type="NCBI Taxonomy" id="168488"/>
    <lineage>
        <taxon>Eukaryota</taxon>
        <taxon>Viridiplantae</taxon>
        <taxon>Streptophyta</taxon>
        <taxon>Embryophyta</taxon>
        <taxon>Tracheophyta</taxon>
        <taxon>Spermatophyta</taxon>
        <taxon>Magnoliopsida</taxon>
        <taxon>eudicotyledons</taxon>
        <taxon>Gunneridae</taxon>
        <taxon>Pentapetalae</taxon>
        <taxon>asterids</taxon>
        <taxon>lamiids</taxon>
        <taxon>Lamiales</taxon>
        <taxon>Scrophulariaceae</taxon>
        <taxon>Buddlejeae</taxon>
        <taxon>Buddleja</taxon>
    </lineage>
</organism>